<evidence type="ECO:0000259" key="5">
    <source>
        <dbReference type="PROSITE" id="PS50507"/>
    </source>
</evidence>
<keyword evidence="4" id="KW-0693">Viral RNA replication</keyword>
<dbReference type="GO" id="GO:0003968">
    <property type="term" value="F:RNA-directed RNA polymerase activity"/>
    <property type="evidence" value="ECO:0007669"/>
    <property type="project" value="UniProtKB-KW"/>
</dbReference>
<proteinExistence type="predicted"/>
<dbReference type="InterPro" id="IPR007094">
    <property type="entry name" value="RNA-dir_pol_PSvirus"/>
</dbReference>
<accession>A0A8A0XZZ2</accession>
<evidence type="ECO:0000256" key="3">
    <source>
        <dbReference type="ARBA" id="ARBA00022695"/>
    </source>
</evidence>
<dbReference type="InterPro" id="IPR043502">
    <property type="entry name" value="DNA/RNA_pol_sf"/>
</dbReference>
<evidence type="ECO:0000256" key="2">
    <source>
        <dbReference type="ARBA" id="ARBA00022679"/>
    </source>
</evidence>
<keyword evidence="2" id="KW-0808">Transferase</keyword>
<dbReference type="PROSITE" id="PS50507">
    <property type="entry name" value="RDRP_SSRNA_POS"/>
    <property type="match status" value="1"/>
</dbReference>
<dbReference type="GO" id="GO:0039694">
    <property type="term" value="P:viral RNA genome replication"/>
    <property type="evidence" value="ECO:0007669"/>
    <property type="project" value="InterPro"/>
</dbReference>
<dbReference type="InterPro" id="IPR001788">
    <property type="entry name" value="RNA-dep_RNA_pol_alsuvir"/>
</dbReference>
<name>A0A8A0XZZ2_9CLOS</name>
<evidence type="ECO:0000256" key="4">
    <source>
        <dbReference type="ARBA" id="ARBA00022953"/>
    </source>
</evidence>
<organism evidence="6">
    <name type="scientific">Fig closterovirus 1</name>
    <dbReference type="NCBI Taxonomy" id="2809010"/>
    <lineage>
        <taxon>Viruses</taxon>
        <taxon>Riboviria</taxon>
        <taxon>Orthornavirae</taxon>
        <taxon>Kitrinoviricota</taxon>
        <taxon>Alsuviricetes</taxon>
        <taxon>Martellivirales</taxon>
        <taxon>Closteroviridae</taxon>
        <taxon>Closterovirus</taxon>
    </lineage>
</organism>
<dbReference type="Pfam" id="PF00978">
    <property type="entry name" value="RdRP_2"/>
    <property type="match status" value="1"/>
</dbReference>
<dbReference type="EMBL" id="MW489855">
    <property type="protein sequence ID" value="QSQ86319.1"/>
    <property type="molecule type" value="Genomic_RNA"/>
</dbReference>
<keyword evidence="3" id="KW-0548">Nucleotidyltransferase</keyword>
<dbReference type="GO" id="GO:0006351">
    <property type="term" value="P:DNA-templated transcription"/>
    <property type="evidence" value="ECO:0007669"/>
    <property type="project" value="InterPro"/>
</dbReference>
<evidence type="ECO:0000313" key="6">
    <source>
        <dbReference type="EMBL" id="QSQ86319.1"/>
    </source>
</evidence>
<dbReference type="GO" id="GO:0003723">
    <property type="term" value="F:RNA binding"/>
    <property type="evidence" value="ECO:0007669"/>
    <property type="project" value="InterPro"/>
</dbReference>
<protein>
    <submittedName>
        <fullName evidence="6">RdRp</fullName>
    </submittedName>
</protein>
<reference evidence="6" key="1">
    <citation type="submission" date="2021-01" db="EMBL/GenBank/DDBJ databases">
        <title>Figuring out RNA genome size: A New Fig closterovirus with the largest plant RNA virus sequence.</title>
        <authorList>
            <person name="Debat H."/>
            <person name="Bejerman N."/>
        </authorList>
    </citation>
    <scope>NUCLEOTIDE SEQUENCE</scope>
    <source>
        <strain evidence="6">Figclo</strain>
    </source>
</reference>
<feature type="non-terminal residue" evidence="6">
    <location>
        <position position="1"/>
    </location>
</feature>
<sequence length="529" mass="61456">SLIRSQAIPPRIESLQENLLSFESRNYNFLKTGRISSESHFGKGLANHVVVRAFDPERYALARREILTLSVNSLAKWLQKRSGEKKLNLVSEMASPRDLENDINRFKLMVKADAKVKLDSSCLSKHPPAQNIMFHEKYINAIYSPIFDEFKNRLLSSLYDNIVFFTEMSNSDLAEIVRRKLGDEDVYHVAEMDISKFDKSQDGYIKAFEEEMYSLFGLDTELLEIWMRGEREATARTIDGRLKFSILNQRRSGASNTWIGNTLVTLGILCMYYDIRKFPLILISGDDSLIYSYEPVKNFATQISNELGFETKFMPNAVPYFCSKFIVQTGNRTVFVPDPYKLLVKLGSNSKYLTPKELFEVFVSFRDLTIEYDDQIVLERLTLLVHRKYNFESGFTLPALCAIHCLRSNFSSFLKLFPSFTGFQYLHRSQLRFFSLIPNSFVSVLSTSDRAYQFLGFVIGEEETPSSEWVACANVTHRVKTKNPKKYFQKNVRRRIRSLPERMRSSAFREVMNDCKSNNFHEFLRKRRV</sequence>
<evidence type="ECO:0000256" key="1">
    <source>
        <dbReference type="ARBA" id="ARBA00022484"/>
    </source>
</evidence>
<feature type="domain" description="RdRp catalytic" evidence="5">
    <location>
        <begin position="187"/>
        <end position="300"/>
    </location>
</feature>
<dbReference type="InterPro" id="IPR047308">
    <property type="entry name" value="Closteroviridae_RdRp"/>
</dbReference>
<dbReference type="CDD" id="cd23253">
    <property type="entry name" value="Closteroviridae_RdRp"/>
    <property type="match status" value="1"/>
</dbReference>
<keyword evidence="1" id="KW-0696">RNA-directed RNA polymerase</keyword>
<dbReference type="SUPFAM" id="SSF56672">
    <property type="entry name" value="DNA/RNA polymerases"/>
    <property type="match status" value="1"/>
</dbReference>